<dbReference type="Gene3D" id="3.40.50.300">
    <property type="entry name" value="P-loop containing nucleotide triphosphate hydrolases"/>
    <property type="match status" value="1"/>
</dbReference>
<evidence type="ECO:0000313" key="6">
    <source>
        <dbReference type="Proteomes" id="UP001651158"/>
    </source>
</evidence>
<dbReference type="PANTHER" id="PTHR11088:SF89">
    <property type="entry name" value="TRNA DIMETHYLALLYLTRANSFERASE"/>
    <property type="match status" value="1"/>
</dbReference>
<evidence type="ECO:0000313" key="5">
    <source>
        <dbReference type="EMBL" id="KAL5110896.1"/>
    </source>
</evidence>
<dbReference type="InterPro" id="IPR018022">
    <property type="entry name" value="IPT"/>
</dbReference>
<dbReference type="InterPro" id="IPR039657">
    <property type="entry name" value="Dimethylallyltransferase"/>
</dbReference>
<sequence>MHNFKKRCPVIAICGATGTGKSKLAIDLARSLDGEVINADAVQLYKGLDIATNKVTQEETRGVVHHLLGCLDPVEGFRYNVHYYRRDCCRLIDVLRARGVTPVVVGGTHYYLEAALWQDFLRPTNDGDFQEEGHAGEMETETAAMEPGKLQLSWSTELLERLPKDPKDYYAALSNANPEAAIRLHPNDTRKLQRALLIHLSCEATSTLPSRISTNRSSCPRYPPPDSLIFWLDCQSSVLKPRLDERVTKMMQRGLIRELDEFLVAASKSLLPNGPVANKDGTVTEMAKKALFQLANKGLLPSVGTEHWCRGVLQSIGFKEFEGFLQLSPSERDSPNGQMMLNEAIVKMKAATRQYARRQLSWINNRFLRRPALGGIPVYRLDVTPILTATSPEEAELIWNSKILEPCLATIRGESSSQLIPEPFVEVSPTNFSELPSPPYICAACNGRVFVDPLQWEEHLNSRSHKKRVTSLKNRTAF</sequence>
<accession>A0ABR4QM80</accession>
<dbReference type="Proteomes" id="UP001651158">
    <property type="component" value="Unassembled WGS sequence"/>
</dbReference>
<dbReference type="Gene3D" id="3.30.160.60">
    <property type="entry name" value="Classic Zinc Finger"/>
    <property type="match status" value="1"/>
</dbReference>
<dbReference type="InterPro" id="IPR036236">
    <property type="entry name" value="Znf_C2H2_sf"/>
</dbReference>
<name>A0ABR4QM80_9CEST</name>
<dbReference type="Pfam" id="PF01715">
    <property type="entry name" value="IPPT"/>
    <property type="match status" value="1"/>
</dbReference>
<evidence type="ECO:0000256" key="2">
    <source>
        <dbReference type="ARBA" id="ARBA00022679"/>
    </source>
</evidence>
<organism evidence="5 6">
    <name type="scientific">Taenia crassiceps</name>
    <dbReference type="NCBI Taxonomy" id="6207"/>
    <lineage>
        <taxon>Eukaryota</taxon>
        <taxon>Metazoa</taxon>
        <taxon>Spiralia</taxon>
        <taxon>Lophotrochozoa</taxon>
        <taxon>Platyhelminthes</taxon>
        <taxon>Cestoda</taxon>
        <taxon>Eucestoda</taxon>
        <taxon>Cyclophyllidea</taxon>
        <taxon>Taeniidae</taxon>
        <taxon>Taenia</taxon>
    </lineage>
</organism>
<evidence type="ECO:0000256" key="1">
    <source>
        <dbReference type="ARBA" id="ARBA00005842"/>
    </source>
</evidence>
<keyword evidence="3" id="KW-0547">Nucleotide-binding</keyword>
<evidence type="ECO:0000256" key="3">
    <source>
        <dbReference type="ARBA" id="ARBA00022741"/>
    </source>
</evidence>
<evidence type="ECO:0000256" key="4">
    <source>
        <dbReference type="ARBA" id="ARBA00022840"/>
    </source>
</evidence>
<comment type="similarity">
    <text evidence="1">Belongs to the IPP transferase family.</text>
</comment>
<keyword evidence="2" id="KW-0808">Transferase</keyword>
<gene>
    <name evidence="5" type="ORF">TcWFU_009173</name>
</gene>
<protein>
    <submittedName>
        <fullName evidence="5">tRNA dimethylallyltransferase</fullName>
    </submittedName>
</protein>
<keyword evidence="6" id="KW-1185">Reference proteome</keyword>
<dbReference type="SUPFAM" id="SSF57667">
    <property type="entry name" value="beta-beta-alpha zinc fingers"/>
    <property type="match status" value="1"/>
</dbReference>
<dbReference type="PANTHER" id="PTHR11088">
    <property type="entry name" value="TRNA DIMETHYLALLYLTRANSFERASE"/>
    <property type="match status" value="1"/>
</dbReference>
<proteinExistence type="inferred from homology"/>
<comment type="caution">
    <text evidence="5">The sequence shown here is derived from an EMBL/GenBank/DDBJ whole genome shotgun (WGS) entry which is preliminary data.</text>
</comment>
<keyword evidence="4" id="KW-0067">ATP-binding</keyword>
<dbReference type="SUPFAM" id="SSF52540">
    <property type="entry name" value="P-loop containing nucleoside triphosphate hydrolases"/>
    <property type="match status" value="1"/>
</dbReference>
<dbReference type="InterPro" id="IPR027417">
    <property type="entry name" value="P-loop_NTPase"/>
</dbReference>
<dbReference type="EMBL" id="JAKROA010000002">
    <property type="protein sequence ID" value="KAL5110896.1"/>
    <property type="molecule type" value="Genomic_DNA"/>
</dbReference>
<dbReference type="Gene3D" id="1.10.20.140">
    <property type="match status" value="1"/>
</dbReference>
<dbReference type="HAMAP" id="MF_00185">
    <property type="entry name" value="IPP_trans"/>
    <property type="match status" value="1"/>
</dbReference>
<reference evidence="5 6" key="1">
    <citation type="journal article" date="2022" name="Front. Cell. Infect. Microbiol.">
        <title>The Genomes of Two Strains of Taenia crassiceps the Animal Model for the Study of Human Cysticercosis.</title>
        <authorList>
            <person name="Bobes R.J."/>
            <person name="Estrada K."/>
            <person name="Rios-Valencia D.G."/>
            <person name="Calderon-Gallegos A."/>
            <person name="de la Torre P."/>
            <person name="Carrero J.C."/>
            <person name="Sanchez-Flores A."/>
            <person name="Laclette J.P."/>
        </authorList>
    </citation>
    <scope>NUCLEOTIDE SEQUENCE [LARGE SCALE GENOMIC DNA]</scope>
    <source>
        <strain evidence="5">WFUcys</strain>
    </source>
</reference>